<comment type="caution">
    <text evidence="1">The sequence shown here is derived from an EMBL/GenBank/DDBJ whole genome shotgun (WGS) entry which is preliminary data.</text>
</comment>
<evidence type="ECO:0000313" key="1">
    <source>
        <dbReference type="EMBL" id="KAJ9646983.1"/>
    </source>
</evidence>
<protein>
    <submittedName>
        <fullName evidence="1">Uncharacterized protein</fullName>
    </submittedName>
</protein>
<name>A0ACC2ZH48_9PEZI</name>
<gene>
    <name evidence="1" type="ORF">H2199_001969</name>
</gene>
<proteinExistence type="predicted"/>
<dbReference type="Proteomes" id="UP001172680">
    <property type="component" value="Unassembled WGS sequence"/>
</dbReference>
<sequence length="637" mass="71730">MAEYEQKSEKFAEEFETLWNILTATAMDSSPGNIVCIVDALDECEPDSRRQLIKSLVKFYSRNTTQKKGLKILVTGRPYPAIERDFEALPTIRLKAELELEAIDRDIELVIQSRIRRLGEHRTFLWVSLILSLIEESDRASKSALQDLIDTIPDTLDAVYEKILSKAASQASSRNYAMKILHVVVGATRPLSLEEMKIVLAIDSRHQSESDLEDDMEPCVSDTIRGLCGLFVRVIDERVYLIHQTAREFLVSSSQSQYQVGKWKHSLSPYDSNRLLTEACLWYLMLSDFKSSPLILSGGRRGYDLKATVNNLISQHKFLDYAANHWASHFRVVQQEDKLLGLALKNCRTQTKGFRTWFGIYWTTAHEWDAIPDWTELHVGAYFGHEVVVKLLLARDDVDANLKDSYGRTPLSRAAAGGHEAVVKLLLARDDVDANSKDKEGRTPLLLAAWKGQEAVVKLLLARDDVDANSKDSYGRTPLSRAAWNRHEAVVKLRLARDDVDANPKDSYGQTPLWWAAQDGHEAVVKLLLARDDVDANSKNEDDQTPLSRAAENGHEAVVKLLLARDDVEKLREPIWAPLLGIYRRLDYRQGCQASEILKAARGLGSKRGECASKSGGQTPPFRDAFSLTSIYLPVIL</sequence>
<organism evidence="1 2">
    <name type="scientific">Coniosporium tulheliwenetii</name>
    <dbReference type="NCBI Taxonomy" id="3383036"/>
    <lineage>
        <taxon>Eukaryota</taxon>
        <taxon>Fungi</taxon>
        <taxon>Dikarya</taxon>
        <taxon>Ascomycota</taxon>
        <taxon>Pezizomycotina</taxon>
        <taxon>Dothideomycetes</taxon>
        <taxon>Dothideomycetes incertae sedis</taxon>
        <taxon>Coniosporium</taxon>
    </lineage>
</organism>
<evidence type="ECO:0000313" key="2">
    <source>
        <dbReference type="Proteomes" id="UP001172680"/>
    </source>
</evidence>
<keyword evidence="2" id="KW-1185">Reference proteome</keyword>
<accession>A0ACC2ZH48</accession>
<dbReference type="EMBL" id="JAPDRP010000005">
    <property type="protein sequence ID" value="KAJ9646983.1"/>
    <property type="molecule type" value="Genomic_DNA"/>
</dbReference>
<reference evidence="1" key="1">
    <citation type="submission" date="2022-10" db="EMBL/GenBank/DDBJ databases">
        <title>Culturing micro-colonial fungi from biological soil crusts in the Mojave desert and describing Neophaeococcomyces mojavensis, and introducing the new genera and species Taxawa tesnikishii.</title>
        <authorList>
            <person name="Kurbessoian T."/>
            <person name="Stajich J.E."/>
        </authorList>
    </citation>
    <scope>NUCLEOTIDE SEQUENCE</scope>
    <source>
        <strain evidence="1">JES_115</strain>
    </source>
</reference>